<reference evidence="2 3" key="1">
    <citation type="submission" date="2018-06" db="EMBL/GenBank/DDBJ databases">
        <title>Comparative genomics reveals the genomic features of Rhizophagus irregularis, R. cerebriforme, R. diaphanum and Gigaspora rosea, and their symbiotic lifestyle signature.</title>
        <authorList>
            <person name="Morin E."/>
            <person name="San Clemente H."/>
            <person name="Chen E.C.H."/>
            <person name="De La Providencia I."/>
            <person name="Hainaut M."/>
            <person name="Kuo A."/>
            <person name="Kohler A."/>
            <person name="Murat C."/>
            <person name="Tang N."/>
            <person name="Roy S."/>
            <person name="Loubradou J."/>
            <person name="Henrissat B."/>
            <person name="Grigoriev I.V."/>
            <person name="Corradi N."/>
            <person name="Roux C."/>
            <person name="Martin F.M."/>
        </authorList>
    </citation>
    <scope>NUCLEOTIDE SEQUENCE [LARGE SCALE GENOMIC DNA]</scope>
    <source>
        <strain evidence="2 3">DAOM 227022</strain>
    </source>
</reference>
<feature type="region of interest" description="Disordered" evidence="1">
    <location>
        <begin position="39"/>
        <end position="85"/>
    </location>
</feature>
<organism evidence="2 3">
    <name type="scientific">Glomus cerebriforme</name>
    <dbReference type="NCBI Taxonomy" id="658196"/>
    <lineage>
        <taxon>Eukaryota</taxon>
        <taxon>Fungi</taxon>
        <taxon>Fungi incertae sedis</taxon>
        <taxon>Mucoromycota</taxon>
        <taxon>Glomeromycotina</taxon>
        <taxon>Glomeromycetes</taxon>
        <taxon>Glomerales</taxon>
        <taxon>Glomeraceae</taxon>
        <taxon>Glomus</taxon>
    </lineage>
</organism>
<gene>
    <name evidence="2" type="ORF">C1645_834463</name>
</gene>
<evidence type="ECO:0000313" key="2">
    <source>
        <dbReference type="EMBL" id="RIA83004.1"/>
    </source>
</evidence>
<evidence type="ECO:0000256" key="1">
    <source>
        <dbReference type="SAM" id="MobiDB-lite"/>
    </source>
</evidence>
<feature type="compositionally biased region" description="Low complexity" evidence="1">
    <location>
        <begin position="69"/>
        <end position="81"/>
    </location>
</feature>
<sequence length="291" mass="32974">MKRILYSSLRNSSTSKEQIINSNSSLKKQKLMAVETSTPLLQYTPRNSENNDETSSDILTLDTPRSDDTNTLLSDTSGSDTVTDDDDVLDTEIAIRNQFVNGREQGKTKETGNKIFNGQARLIEKGKVNPIKLVVNELDKKYEKGEIVDNKMVKSKDKGKNVEVEKDKSKLLQGIMVDTEDKSLSIFLDTSEINCHSLTVKSKVQMIKISPKLAICPISFKPKKVRMIINYQGRLINQHNHSEFNSPCSILLRNGLNYVEIWVYELKMNVDDHDDVIQGLGQKYLLFITKL</sequence>
<evidence type="ECO:0000313" key="3">
    <source>
        <dbReference type="Proteomes" id="UP000265703"/>
    </source>
</evidence>
<accession>A0A397SKB0</accession>
<protein>
    <submittedName>
        <fullName evidence="2">Uncharacterized protein</fullName>
    </submittedName>
</protein>
<comment type="caution">
    <text evidence="2">The sequence shown here is derived from an EMBL/GenBank/DDBJ whole genome shotgun (WGS) entry which is preliminary data.</text>
</comment>
<dbReference type="AlphaFoldDB" id="A0A397SKB0"/>
<dbReference type="OrthoDB" id="2378164at2759"/>
<feature type="compositionally biased region" description="Polar residues" evidence="1">
    <location>
        <begin position="39"/>
        <end position="48"/>
    </location>
</feature>
<proteinExistence type="predicted"/>
<dbReference type="EMBL" id="QKYT01000608">
    <property type="protein sequence ID" value="RIA83004.1"/>
    <property type="molecule type" value="Genomic_DNA"/>
</dbReference>
<dbReference type="Proteomes" id="UP000265703">
    <property type="component" value="Unassembled WGS sequence"/>
</dbReference>
<name>A0A397SKB0_9GLOM</name>
<keyword evidence="3" id="KW-1185">Reference proteome</keyword>